<evidence type="ECO:0000313" key="1">
    <source>
        <dbReference type="EMBL" id="KAK4280870.1"/>
    </source>
</evidence>
<dbReference type="Proteomes" id="UP001293593">
    <property type="component" value="Unassembled WGS sequence"/>
</dbReference>
<dbReference type="EMBL" id="JAWXYG010000002">
    <property type="protein sequence ID" value="KAK4280870.1"/>
    <property type="molecule type" value="Genomic_DNA"/>
</dbReference>
<organism evidence="1 2">
    <name type="scientific">Acacia crassicarpa</name>
    <name type="common">northern wattle</name>
    <dbReference type="NCBI Taxonomy" id="499986"/>
    <lineage>
        <taxon>Eukaryota</taxon>
        <taxon>Viridiplantae</taxon>
        <taxon>Streptophyta</taxon>
        <taxon>Embryophyta</taxon>
        <taxon>Tracheophyta</taxon>
        <taxon>Spermatophyta</taxon>
        <taxon>Magnoliopsida</taxon>
        <taxon>eudicotyledons</taxon>
        <taxon>Gunneridae</taxon>
        <taxon>Pentapetalae</taxon>
        <taxon>rosids</taxon>
        <taxon>fabids</taxon>
        <taxon>Fabales</taxon>
        <taxon>Fabaceae</taxon>
        <taxon>Caesalpinioideae</taxon>
        <taxon>mimosoid clade</taxon>
        <taxon>Acacieae</taxon>
        <taxon>Acacia</taxon>
    </lineage>
</organism>
<dbReference type="PANTHER" id="PTHR33168">
    <property type="entry name" value="STRESS INDUCED PROTEIN-RELATED"/>
    <property type="match status" value="1"/>
</dbReference>
<reference evidence="1" key="1">
    <citation type="submission" date="2023-10" db="EMBL/GenBank/DDBJ databases">
        <title>Chromosome-level genome of the transformable northern wattle, Acacia crassicarpa.</title>
        <authorList>
            <person name="Massaro I."/>
            <person name="Sinha N.R."/>
            <person name="Poethig S."/>
            <person name="Leichty A.R."/>
        </authorList>
    </citation>
    <scope>NUCLEOTIDE SEQUENCE</scope>
    <source>
        <strain evidence="1">Acra3RX</strain>
        <tissue evidence="1">Leaf</tissue>
    </source>
</reference>
<keyword evidence="2" id="KW-1185">Reference proteome</keyword>
<protein>
    <submittedName>
        <fullName evidence="1">Uncharacterized protein</fullName>
    </submittedName>
</protein>
<dbReference type="AlphaFoldDB" id="A0AAE1N185"/>
<gene>
    <name evidence="1" type="ORF">QN277_012432</name>
</gene>
<sequence length="102" mass="11918">MDIRNWCRSSSDNSRGIVQLGTSRSGKMKWRMLWMKFKKEKKRLLHQSSTTSSLHNIPYYDPHTYSQNFDQGIALDDPDNLSRSFSARFADPSRLHLNKVVV</sequence>
<name>A0AAE1N185_9FABA</name>
<proteinExistence type="predicted"/>
<accession>A0AAE1N185</accession>
<comment type="caution">
    <text evidence="1">The sequence shown here is derived from an EMBL/GenBank/DDBJ whole genome shotgun (WGS) entry which is preliminary data.</text>
</comment>
<evidence type="ECO:0000313" key="2">
    <source>
        <dbReference type="Proteomes" id="UP001293593"/>
    </source>
</evidence>